<sequence length="258" mass="29121">MYPLTNVAQSEVAPAPPEWPCRLGRVLVVDGNPGARSTVLTYLTHQCIAFRSTAGDVLRYLQRNQFSLVILDSRLEQFDTFGMLRQIRSRSDVPVILITGEGQNDADRIIALELGADDILREPLDLREMLARARAILRRQEMGRRQSTAVRQNGGYRFDGWELHHCTRILKSPSGKTIDLTKTEYALLVALLEAPGRPLSRAHLMRGMRANEDIFDRSVDVHILRLRRKISANSSDSILIKTERGVGYILDASVEILF</sequence>
<keyword evidence="11" id="KW-1185">Reference proteome</keyword>
<dbReference type="PANTHER" id="PTHR48111">
    <property type="entry name" value="REGULATOR OF RPOS"/>
    <property type="match status" value="1"/>
</dbReference>
<dbReference type="Pfam" id="PF00072">
    <property type="entry name" value="Response_reg"/>
    <property type="match status" value="1"/>
</dbReference>
<feature type="domain" description="OmpR/PhoB-type" evidence="9">
    <location>
        <begin position="153"/>
        <end position="252"/>
    </location>
</feature>
<dbReference type="InterPro" id="IPR016032">
    <property type="entry name" value="Sig_transdc_resp-reg_C-effctor"/>
</dbReference>
<organism evidence="10 11">
    <name type="scientific">Roseomonas marmotae</name>
    <dbReference type="NCBI Taxonomy" id="2768161"/>
    <lineage>
        <taxon>Bacteria</taxon>
        <taxon>Pseudomonadati</taxon>
        <taxon>Pseudomonadota</taxon>
        <taxon>Alphaproteobacteria</taxon>
        <taxon>Acetobacterales</taxon>
        <taxon>Roseomonadaceae</taxon>
        <taxon>Roseomonas</taxon>
    </lineage>
</organism>
<dbReference type="PROSITE" id="PS50110">
    <property type="entry name" value="RESPONSE_REGULATORY"/>
    <property type="match status" value="1"/>
</dbReference>
<keyword evidence="3" id="KW-0805">Transcription regulation</keyword>
<comment type="caution">
    <text evidence="10">The sequence shown here is derived from an EMBL/GenBank/DDBJ whole genome shotgun (WGS) entry which is preliminary data.</text>
</comment>
<evidence type="ECO:0000256" key="1">
    <source>
        <dbReference type="ARBA" id="ARBA00022553"/>
    </source>
</evidence>
<feature type="modified residue" description="4-aspartylphosphate" evidence="6">
    <location>
        <position position="72"/>
    </location>
</feature>
<evidence type="ECO:0000256" key="2">
    <source>
        <dbReference type="ARBA" id="ARBA00023012"/>
    </source>
</evidence>
<evidence type="ECO:0000256" key="6">
    <source>
        <dbReference type="PROSITE-ProRule" id="PRU00169"/>
    </source>
</evidence>
<dbReference type="EMBL" id="JACTNF010000003">
    <property type="protein sequence ID" value="MBO1073712.1"/>
    <property type="molecule type" value="Genomic_DNA"/>
</dbReference>
<keyword evidence="4 7" id="KW-0238">DNA-binding</keyword>
<dbReference type="SMART" id="SM00448">
    <property type="entry name" value="REC"/>
    <property type="match status" value="1"/>
</dbReference>
<feature type="DNA-binding region" description="OmpR/PhoB-type" evidence="7">
    <location>
        <begin position="153"/>
        <end position="252"/>
    </location>
</feature>
<keyword evidence="5" id="KW-0804">Transcription</keyword>
<gene>
    <name evidence="10" type="ORF">IAI60_03735</name>
</gene>
<dbReference type="Proteomes" id="UP001518990">
    <property type="component" value="Unassembled WGS sequence"/>
</dbReference>
<proteinExistence type="predicted"/>
<dbReference type="InterPro" id="IPR001867">
    <property type="entry name" value="OmpR/PhoB-type_DNA-bd"/>
</dbReference>
<dbReference type="Gene3D" id="6.10.250.690">
    <property type="match status" value="1"/>
</dbReference>
<dbReference type="Gene3D" id="3.40.50.2300">
    <property type="match status" value="1"/>
</dbReference>
<evidence type="ECO:0000259" key="9">
    <source>
        <dbReference type="PROSITE" id="PS51755"/>
    </source>
</evidence>
<feature type="domain" description="Response regulatory" evidence="8">
    <location>
        <begin position="25"/>
        <end position="137"/>
    </location>
</feature>
<reference evidence="10 11" key="1">
    <citation type="submission" date="2020-09" db="EMBL/GenBank/DDBJ databases">
        <title>Roseomonas.</title>
        <authorList>
            <person name="Zhu W."/>
        </authorList>
    </citation>
    <scope>NUCLEOTIDE SEQUENCE [LARGE SCALE GENOMIC DNA]</scope>
    <source>
        <strain evidence="10 11">1311</strain>
    </source>
</reference>
<dbReference type="Gene3D" id="1.10.10.10">
    <property type="entry name" value="Winged helix-like DNA-binding domain superfamily/Winged helix DNA-binding domain"/>
    <property type="match status" value="1"/>
</dbReference>
<dbReference type="InterPro" id="IPR036388">
    <property type="entry name" value="WH-like_DNA-bd_sf"/>
</dbReference>
<dbReference type="Pfam" id="PF00486">
    <property type="entry name" value="Trans_reg_C"/>
    <property type="match status" value="1"/>
</dbReference>
<protein>
    <submittedName>
        <fullName evidence="10">Response regulator transcription factor</fullName>
    </submittedName>
</protein>
<evidence type="ECO:0000256" key="5">
    <source>
        <dbReference type="ARBA" id="ARBA00023163"/>
    </source>
</evidence>
<evidence type="ECO:0000259" key="8">
    <source>
        <dbReference type="PROSITE" id="PS50110"/>
    </source>
</evidence>
<dbReference type="PROSITE" id="PS51755">
    <property type="entry name" value="OMPR_PHOB"/>
    <property type="match status" value="1"/>
</dbReference>
<dbReference type="InterPro" id="IPR039420">
    <property type="entry name" value="WalR-like"/>
</dbReference>
<dbReference type="SUPFAM" id="SSF52172">
    <property type="entry name" value="CheY-like"/>
    <property type="match status" value="1"/>
</dbReference>
<dbReference type="SMART" id="SM00862">
    <property type="entry name" value="Trans_reg_C"/>
    <property type="match status" value="1"/>
</dbReference>
<dbReference type="PANTHER" id="PTHR48111:SF4">
    <property type="entry name" value="DNA-BINDING DUAL TRANSCRIPTIONAL REGULATOR OMPR"/>
    <property type="match status" value="1"/>
</dbReference>
<dbReference type="InterPro" id="IPR011006">
    <property type="entry name" value="CheY-like_superfamily"/>
</dbReference>
<evidence type="ECO:0000256" key="4">
    <source>
        <dbReference type="ARBA" id="ARBA00023125"/>
    </source>
</evidence>
<dbReference type="InterPro" id="IPR001789">
    <property type="entry name" value="Sig_transdc_resp-reg_receiver"/>
</dbReference>
<evidence type="ECO:0000256" key="3">
    <source>
        <dbReference type="ARBA" id="ARBA00023015"/>
    </source>
</evidence>
<evidence type="ECO:0000313" key="10">
    <source>
        <dbReference type="EMBL" id="MBO1073712.1"/>
    </source>
</evidence>
<evidence type="ECO:0000313" key="11">
    <source>
        <dbReference type="Proteomes" id="UP001518990"/>
    </source>
</evidence>
<keyword evidence="2" id="KW-0902">Two-component regulatory system</keyword>
<name>A0ABS3K9L1_9PROT</name>
<evidence type="ECO:0000256" key="7">
    <source>
        <dbReference type="PROSITE-ProRule" id="PRU01091"/>
    </source>
</evidence>
<accession>A0ABS3K9L1</accession>
<dbReference type="SUPFAM" id="SSF46894">
    <property type="entry name" value="C-terminal effector domain of the bipartite response regulators"/>
    <property type="match status" value="1"/>
</dbReference>
<dbReference type="CDD" id="cd00383">
    <property type="entry name" value="trans_reg_C"/>
    <property type="match status" value="1"/>
</dbReference>
<keyword evidence="1 6" id="KW-0597">Phosphoprotein</keyword>